<accession>A0A105W1K1</accession>
<evidence type="ECO:0008006" key="4">
    <source>
        <dbReference type="Google" id="ProtNLM"/>
    </source>
</evidence>
<organism evidence="2 3">
    <name type="scientific">Burkholderia territorii</name>
    <dbReference type="NCBI Taxonomy" id="1503055"/>
    <lineage>
        <taxon>Bacteria</taxon>
        <taxon>Pseudomonadati</taxon>
        <taxon>Pseudomonadota</taxon>
        <taxon>Betaproteobacteria</taxon>
        <taxon>Burkholderiales</taxon>
        <taxon>Burkholderiaceae</taxon>
        <taxon>Burkholderia</taxon>
        <taxon>Burkholderia cepacia complex</taxon>
    </lineage>
</organism>
<dbReference type="EMBL" id="LPEQ01000009">
    <property type="protein sequence ID" value="KVV57955.1"/>
    <property type="molecule type" value="Genomic_DNA"/>
</dbReference>
<protein>
    <recommendedName>
        <fullName evidence="4">DUF4148 domain-containing protein</fullName>
    </recommendedName>
</protein>
<dbReference type="AlphaFoldDB" id="A0A105W1K1"/>
<evidence type="ECO:0000313" key="2">
    <source>
        <dbReference type="EMBL" id="KVV57955.1"/>
    </source>
</evidence>
<proteinExistence type="predicted"/>
<gene>
    <name evidence="2" type="ORF">WT27_23790</name>
</gene>
<dbReference type="Proteomes" id="UP000062317">
    <property type="component" value="Unassembled WGS sequence"/>
</dbReference>
<evidence type="ECO:0000313" key="3">
    <source>
        <dbReference type="Proteomes" id="UP000062317"/>
    </source>
</evidence>
<sequence>MRFAMRMRFFALLLFAAPVAALAQSPTWGIKSNQQLGGVQFTQHGGGTPAKPATECQMKSAYAEFVVSNRQRGLPESAIPDLYGKKLDAAWKRRAREQIYSDANLALSDPMRVGEQVYRECQATR</sequence>
<keyword evidence="1" id="KW-0732">Signal</keyword>
<feature type="signal peptide" evidence="1">
    <location>
        <begin position="1"/>
        <end position="23"/>
    </location>
</feature>
<keyword evidence="3" id="KW-1185">Reference proteome</keyword>
<name>A0A105W1K1_9BURK</name>
<evidence type="ECO:0000256" key="1">
    <source>
        <dbReference type="SAM" id="SignalP"/>
    </source>
</evidence>
<feature type="chain" id="PRO_5007125187" description="DUF4148 domain-containing protein" evidence="1">
    <location>
        <begin position="24"/>
        <end position="125"/>
    </location>
</feature>
<reference evidence="2 3" key="1">
    <citation type="submission" date="2015-11" db="EMBL/GenBank/DDBJ databases">
        <title>Expanding the genomic diversity of Burkholderia species for the development of highly accurate diagnostics.</title>
        <authorList>
            <person name="Sahl J."/>
            <person name="Keim P."/>
            <person name="Wagner D."/>
        </authorList>
    </citation>
    <scope>NUCLEOTIDE SEQUENCE [LARGE SCALE GENOMIC DNA]</scope>
    <source>
        <strain evidence="2 3">MSMB1301WGS</strain>
    </source>
</reference>
<comment type="caution">
    <text evidence="2">The sequence shown here is derived from an EMBL/GenBank/DDBJ whole genome shotgun (WGS) entry which is preliminary data.</text>
</comment>